<dbReference type="EMBL" id="BQNB010009810">
    <property type="protein sequence ID" value="GJS68722.1"/>
    <property type="molecule type" value="Genomic_DNA"/>
</dbReference>
<reference evidence="3" key="1">
    <citation type="journal article" date="2022" name="Int. J. Mol. Sci.">
        <title>Draft Genome of Tanacetum Coccineum: Genomic Comparison of Closely Related Tanacetum-Family Plants.</title>
        <authorList>
            <person name="Yamashiro T."/>
            <person name="Shiraishi A."/>
            <person name="Nakayama K."/>
            <person name="Satake H."/>
        </authorList>
    </citation>
    <scope>NUCLEOTIDE SEQUENCE</scope>
</reference>
<evidence type="ECO:0000259" key="2">
    <source>
        <dbReference type="Pfam" id="PF24497"/>
    </source>
</evidence>
<accession>A0ABQ4XUR6</accession>
<sequence>VMSLTTAGLKVLRDNQIIHRDLIQVDCGLPRNEAPESNIIISMMPRSVECWCHIISTCNFGVSENTFHWEQSNLAAPHVERLTFEEFFTHPFFTQTKPEEIPRDRRPRRTTDGFLIPKSPAFKNKEESYQEDNLPFSLDDDSNVPHGSPSPVKRSPLRSTYGFSLDTAVDRRDLPKDMEISSRYNSFRHKPDNSGFAPGNRRSSEGNLKESLNSVDHKPVNMRSKVVDSLEFIDQEYVLVSGPLVDAPSVASVSKVSPLASKTPSRDIHSTSSAPLPIIGATKSKMLYTGSFESQCSAPSGTSHGSVDLIDASEQPSTDSMARIKSLQDCASAISELVNDKVFWKKCGKS</sequence>
<proteinExistence type="predicted"/>
<dbReference type="InterPro" id="IPR056281">
    <property type="entry name" value="MIT_ATG1a/b/c"/>
</dbReference>
<gene>
    <name evidence="3" type="ORF">Tco_0683287</name>
</gene>
<name>A0ABQ4XUR6_9ASTR</name>
<organism evidence="3 4">
    <name type="scientific">Tanacetum coccineum</name>
    <dbReference type="NCBI Taxonomy" id="301880"/>
    <lineage>
        <taxon>Eukaryota</taxon>
        <taxon>Viridiplantae</taxon>
        <taxon>Streptophyta</taxon>
        <taxon>Embryophyta</taxon>
        <taxon>Tracheophyta</taxon>
        <taxon>Spermatophyta</taxon>
        <taxon>Magnoliopsida</taxon>
        <taxon>eudicotyledons</taxon>
        <taxon>Gunneridae</taxon>
        <taxon>Pentapetalae</taxon>
        <taxon>asterids</taxon>
        <taxon>campanulids</taxon>
        <taxon>Asterales</taxon>
        <taxon>Asteraceae</taxon>
        <taxon>Asteroideae</taxon>
        <taxon>Anthemideae</taxon>
        <taxon>Anthemidinae</taxon>
        <taxon>Tanacetum</taxon>
    </lineage>
</organism>
<feature type="domain" description="ATG1a/b/c MIT" evidence="2">
    <location>
        <begin position="305"/>
        <end position="342"/>
    </location>
</feature>
<feature type="non-terminal residue" evidence="3">
    <location>
        <position position="1"/>
    </location>
</feature>
<evidence type="ECO:0000313" key="3">
    <source>
        <dbReference type="EMBL" id="GJS68722.1"/>
    </source>
</evidence>
<keyword evidence="4" id="KW-1185">Reference proteome</keyword>
<reference evidence="3" key="2">
    <citation type="submission" date="2022-01" db="EMBL/GenBank/DDBJ databases">
        <authorList>
            <person name="Yamashiro T."/>
            <person name="Shiraishi A."/>
            <person name="Satake H."/>
            <person name="Nakayama K."/>
        </authorList>
    </citation>
    <scope>NUCLEOTIDE SEQUENCE</scope>
</reference>
<evidence type="ECO:0000256" key="1">
    <source>
        <dbReference type="SAM" id="MobiDB-lite"/>
    </source>
</evidence>
<comment type="caution">
    <text evidence="3">The sequence shown here is derived from an EMBL/GenBank/DDBJ whole genome shotgun (WGS) entry which is preliminary data.</text>
</comment>
<feature type="region of interest" description="Disordered" evidence="1">
    <location>
        <begin position="95"/>
        <end position="158"/>
    </location>
</feature>
<evidence type="ECO:0000313" key="4">
    <source>
        <dbReference type="Proteomes" id="UP001151760"/>
    </source>
</evidence>
<protein>
    <recommendedName>
        <fullName evidence="2">ATG1a/b/c MIT domain-containing protein</fullName>
    </recommendedName>
</protein>
<dbReference type="Proteomes" id="UP001151760">
    <property type="component" value="Unassembled WGS sequence"/>
</dbReference>
<feature type="region of interest" description="Disordered" evidence="1">
    <location>
        <begin position="181"/>
        <end position="215"/>
    </location>
</feature>
<dbReference type="Pfam" id="PF24497">
    <property type="entry name" value="MIT_ATG1"/>
    <property type="match status" value="1"/>
</dbReference>